<comment type="caution">
    <text evidence="3">The sequence shown here is derived from an EMBL/GenBank/DDBJ whole genome shotgun (WGS) entry which is preliminary data.</text>
</comment>
<dbReference type="GO" id="GO:0004140">
    <property type="term" value="F:dephospho-CoA kinase activity"/>
    <property type="evidence" value="ECO:0007669"/>
    <property type="project" value="TreeGrafter"/>
</dbReference>
<dbReference type="FunFam" id="3.40.50.620:FF:000089">
    <property type="entry name" value="Bifunctional coenzyme A synthase"/>
    <property type="match status" value="1"/>
</dbReference>
<dbReference type="GO" id="GO:0015937">
    <property type="term" value="P:coenzyme A biosynthetic process"/>
    <property type="evidence" value="ECO:0007669"/>
    <property type="project" value="TreeGrafter"/>
</dbReference>
<dbReference type="InterPro" id="IPR004821">
    <property type="entry name" value="Cyt_trans-like"/>
</dbReference>
<accession>A0AAD5KBG8</accession>
<keyword evidence="1" id="KW-0732">Signal</keyword>
<evidence type="ECO:0000259" key="2">
    <source>
        <dbReference type="Pfam" id="PF01467"/>
    </source>
</evidence>
<dbReference type="EMBL" id="JAIXMP010000011">
    <property type="protein sequence ID" value="KAI9264874.1"/>
    <property type="molecule type" value="Genomic_DNA"/>
</dbReference>
<dbReference type="CDD" id="cd02164">
    <property type="entry name" value="PPAT_CoAS"/>
    <property type="match status" value="1"/>
</dbReference>
<evidence type="ECO:0000313" key="4">
    <source>
        <dbReference type="Proteomes" id="UP001209540"/>
    </source>
</evidence>
<proteinExistence type="predicted"/>
<feature type="signal peptide" evidence="1">
    <location>
        <begin position="1"/>
        <end position="15"/>
    </location>
</feature>
<gene>
    <name evidence="3" type="ORF">BDA99DRAFT_558985</name>
</gene>
<dbReference type="Gene3D" id="3.40.50.620">
    <property type="entry name" value="HUPs"/>
    <property type="match status" value="1"/>
</dbReference>
<organism evidence="3 4">
    <name type="scientific">Phascolomyces articulosus</name>
    <dbReference type="NCBI Taxonomy" id="60185"/>
    <lineage>
        <taxon>Eukaryota</taxon>
        <taxon>Fungi</taxon>
        <taxon>Fungi incertae sedis</taxon>
        <taxon>Mucoromycota</taxon>
        <taxon>Mucoromycotina</taxon>
        <taxon>Mucoromycetes</taxon>
        <taxon>Mucorales</taxon>
        <taxon>Lichtheimiaceae</taxon>
        <taxon>Phascolomyces</taxon>
    </lineage>
</organism>
<feature type="domain" description="Cytidyltransferase-like" evidence="2">
    <location>
        <begin position="162"/>
        <end position="260"/>
    </location>
</feature>
<dbReference type="PANTHER" id="PTHR10695">
    <property type="entry name" value="DEPHOSPHO-COA KINASE-RELATED"/>
    <property type="match status" value="1"/>
</dbReference>
<evidence type="ECO:0000256" key="1">
    <source>
        <dbReference type="SAM" id="SignalP"/>
    </source>
</evidence>
<evidence type="ECO:0000313" key="3">
    <source>
        <dbReference type="EMBL" id="KAI9264874.1"/>
    </source>
</evidence>
<sequence length="316" mass="35047">MTTTAVLLLPLSSLASVNKTQQSLVKQAVKESLKRNIDKLLILVQLPGSFTIDGQWQRLQSILCSLYVTQLNVAYAADAPLFDCTVILDGWCNYAVGQEPSVSLVFASEQDVSQVDTWNQQRSKPFELQKLAVPEEEQEKGIATIVENNTQDNDGQLFDRVIVGGTFDHIHAGHKILLTMTALLAEKTIYVGVTDDIMLVSKKHREFIASTQARIENVKQFLHTVRRGLEYIVVPIIDPFGPTITEPSVQALVVSKETEKGGDACNTERAKRNFPPLALRMIDVISSDNASVDGQDIGALKISSTWIREYIAQHQQ</sequence>
<dbReference type="InterPro" id="IPR014729">
    <property type="entry name" value="Rossmann-like_a/b/a_fold"/>
</dbReference>
<dbReference type="Pfam" id="PF01467">
    <property type="entry name" value="CTP_transf_like"/>
    <property type="match status" value="1"/>
</dbReference>
<dbReference type="PANTHER" id="PTHR10695:SF46">
    <property type="entry name" value="BIFUNCTIONAL COENZYME A SYNTHASE-RELATED"/>
    <property type="match status" value="1"/>
</dbReference>
<dbReference type="Proteomes" id="UP001209540">
    <property type="component" value="Unassembled WGS sequence"/>
</dbReference>
<reference evidence="3" key="1">
    <citation type="journal article" date="2022" name="IScience">
        <title>Evolution of zygomycete secretomes and the origins of terrestrial fungal ecologies.</title>
        <authorList>
            <person name="Chang Y."/>
            <person name="Wang Y."/>
            <person name="Mondo S."/>
            <person name="Ahrendt S."/>
            <person name="Andreopoulos W."/>
            <person name="Barry K."/>
            <person name="Beard J."/>
            <person name="Benny G.L."/>
            <person name="Blankenship S."/>
            <person name="Bonito G."/>
            <person name="Cuomo C."/>
            <person name="Desiro A."/>
            <person name="Gervers K.A."/>
            <person name="Hundley H."/>
            <person name="Kuo A."/>
            <person name="LaButti K."/>
            <person name="Lang B.F."/>
            <person name="Lipzen A."/>
            <person name="O'Donnell K."/>
            <person name="Pangilinan J."/>
            <person name="Reynolds N."/>
            <person name="Sandor L."/>
            <person name="Smith M.E."/>
            <person name="Tsang A."/>
            <person name="Grigoriev I.V."/>
            <person name="Stajich J.E."/>
            <person name="Spatafora J.W."/>
        </authorList>
    </citation>
    <scope>NUCLEOTIDE SEQUENCE</scope>
    <source>
        <strain evidence="3">RSA 2281</strain>
    </source>
</reference>
<dbReference type="NCBIfam" id="NF001985">
    <property type="entry name" value="PRK00777.1"/>
    <property type="match status" value="1"/>
</dbReference>
<reference evidence="3" key="2">
    <citation type="submission" date="2023-02" db="EMBL/GenBank/DDBJ databases">
        <authorList>
            <consortium name="DOE Joint Genome Institute"/>
            <person name="Mondo S.J."/>
            <person name="Chang Y."/>
            <person name="Wang Y."/>
            <person name="Ahrendt S."/>
            <person name="Andreopoulos W."/>
            <person name="Barry K."/>
            <person name="Beard J."/>
            <person name="Benny G.L."/>
            <person name="Blankenship S."/>
            <person name="Bonito G."/>
            <person name="Cuomo C."/>
            <person name="Desiro A."/>
            <person name="Gervers K.A."/>
            <person name="Hundley H."/>
            <person name="Kuo A."/>
            <person name="LaButti K."/>
            <person name="Lang B.F."/>
            <person name="Lipzen A."/>
            <person name="O'Donnell K."/>
            <person name="Pangilinan J."/>
            <person name="Reynolds N."/>
            <person name="Sandor L."/>
            <person name="Smith M.W."/>
            <person name="Tsang A."/>
            <person name="Grigoriev I.V."/>
            <person name="Stajich J.E."/>
            <person name="Spatafora J.W."/>
        </authorList>
    </citation>
    <scope>NUCLEOTIDE SEQUENCE</scope>
    <source>
        <strain evidence="3">RSA 2281</strain>
    </source>
</reference>
<keyword evidence="4" id="KW-1185">Reference proteome</keyword>
<dbReference type="AlphaFoldDB" id="A0AAD5KBG8"/>
<dbReference type="NCBIfam" id="TIGR00125">
    <property type="entry name" value="cyt_tran_rel"/>
    <property type="match status" value="1"/>
</dbReference>
<name>A0AAD5KBG8_9FUNG</name>
<protein>
    <recommendedName>
        <fullName evidence="2">Cytidyltransferase-like domain-containing protein</fullName>
    </recommendedName>
</protein>
<feature type="chain" id="PRO_5042015398" description="Cytidyltransferase-like domain-containing protein" evidence="1">
    <location>
        <begin position="16"/>
        <end position="316"/>
    </location>
</feature>
<dbReference type="SUPFAM" id="SSF52374">
    <property type="entry name" value="Nucleotidylyl transferase"/>
    <property type="match status" value="1"/>
</dbReference>